<dbReference type="EMBL" id="BKCJ011143713">
    <property type="protein sequence ID" value="GFC93500.1"/>
    <property type="molecule type" value="Genomic_DNA"/>
</dbReference>
<organism evidence="1">
    <name type="scientific">Tanacetum cinerariifolium</name>
    <name type="common">Dalmatian daisy</name>
    <name type="synonym">Chrysanthemum cinerariifolium</name>
    <dbReference type="NCBI Taxonomy" id="118510"/>
    <lineage>
        <taxon>Eukaryota</taxon>
        <taxon>Viridiplantae</taxon>
        <taxon>Streptophyta</taxon>
        <taxon>Embryophyta</taxon>
        <taxon>Tracheophyta</taxon>
        <taxon>Spermatophyta</taxon>
        <taxon>Magnoliopsida</taxon>
        <taxon>eudicotyledons</taxon>
        <taxon>Gunneridae</taxon>
        <taxon>Pentapetalae</taxon>
        <taxon>asterids</taxon>
        <taxon>campanulids</taxon>
        <taxon>Asterales</taxon>
        <taxon>Asteraceae</taxon>
        <taxon>Asteroideae</taxon>
        <taxon>Anthemideae</taxon>
        <taxon>Anthemidinae</taxon>
        <taxon>Tanacetum</taxon>
    </lineage>
</organism>
<name>A0A699S888_TANCI</name>
<sequence length="76" mass="8231">DGQSIDVDVPPDIIDVVDEDDDIIDEEYPIPQDLADSDDEDLVNLDIDDDVGVMAVTVAVMIVPLHIRYLPAVGVA</sequence>
<accession>A0A699S888</accession>
<gene>
    <name evidence="1" type="ORF">Tci_865470</name>
</gene>
<comment type="caution">
    <text evidence="1">The sequence shown here is derived from an EMBL/GenBank/DDBJ whole genome shotgun (WGS) entry which is preliminary data.</text>
</comment>
<reference evidence="1" key="1">
    <citation type="journal article" date="2019" name="Sci. Rep.">
        <title>Draft genome of Tanacetum cinerariifolium, the natural source of mosquito coil.</title>
        <authorList>
            <person name="Yamashiro T."/>
            <person name="Shiraishi A."/>
            <person name="Satake H."/>
            <person name="Nakayama K."/>
        </authorList>
    </citation>
    <scope>NUCLEOTIDE SEQUENCE</scope>
</reference>
<evidence type="ECO:0000313" key="1">
    <source>
        <dbReference type="EMBL" id="GFC93500.1"/>
    </source>
</evidence>
<dbReference type="AlphaFoldDB" id="A0A699S888"/>
<proteinExistence type="predicted"/>
<protein>
    <submittedName>
        <fullName evidence="1">Uncharacterized protein</fullName>
    </submittedName>
</protein>
<feature type="non-terminal residue" evidence="1">
    <location>
        <position position="1"/>
    </location>
</feature>